<dbReference type="InterPro" id="IPR001129">
    <property type="entry name" value="Membr-assoc_MAPEG"/>
</dbReference>
<feature type="transmembrane region" description="Helical" evidence="5">
    <location>
        <begin position="74"/>
        <end position="93"/>
    </location>
</feature>
<comment type="caution">
    <text evidence="6">The sequence shown here is derived from an EMBL/GenBank/DDBJ whole genome shotgun (WGS) entry which is preliminary data.</text>
</comment>
<dbReference type="GO" id="GO:0016020">
    <property type="term" value="C:membrane"/>
    <property type="evidence" value="ECO:0007669"/>
    <property type="project" value="UniProtKB-SubCell"/>
</dbReference>
<evidence type="ECO:0000313" key="7">
    <source>
        <dbReference type="Proteomes" id="UP000467700"/>
    </source>
</evidence>
<dbReference type="PANTHER" id="PTHR35371:SF1">
    <property type="entry name" value="BLR7753 PROTEIN"/>
    <property type="match status" value="1"/>
</dbReference>
<comment type="subcellular location">
    <subcellularLocation>
        <location evidence="1">Membrane</location>
    </subcellularLocation>
</comment>
<dbReference type="Gene3D" id="1.20.120.550">
    <property type="entry name" value="Membrane associated eicosanoid/glutathione metabolism-like domain"/>
    <property type="match status" value="1"/>
</dbReference>
<evidence type="ECO:0000256" key="1">
    <source>
        <dbReference type="ARBA" id="ARBA00004370"/>
    </source>
</evidence>
<sequence>MVSLSEPLSLYAIPAMWVISYYPIFKRAAFIRKTNAVNPIAPRATAANLAKNKDLSPEFVAKAARMEGAHQNGLENLPFFGLAVIAGNVAGLHNRTLNIAAGSYLVARMLFNYFYFVQETKRTARLRSLAWITSLTFPFYLLVKSAQVFGARSMQS</sequence>
<keyword evidence="2 5" id="KW-0812">Transmembrane</keyword>
<feature type="transmembrane region" description="Helical" evidence="5">
    <location>
        <begin position="99"/>
        <end position="117"/>
    </location>
</feature>
<dbReference type="OrthoDB" id="2122304at2759"/>
<gene>
    <name evidence="6" type="ORF">AAE3_LOCUS9442</name>
</gene>
<name>A0A8S0W299_CYCAE</name>
<protein>
    <recommendedName>
        <fullName evidence="8">MAPEG family protein</fullName>
    </recommendedName>
</protein>
<keyword evidence="7" id="KW-1185">Reference proteome</keyword>
<dbReference type="EMBL" id="CACVBS010000058">
    <property type="protein sequence ID" value="CAA7267305.1"/>
    <property type="molecule type" value="Genomic_DNA"/>
</dbReference>
<dbReference type="Proteomes" id="UP000467700">
    <property type="component" value="Unassembled WGS sequence"/>
</dbReference>
<feature type="transmembrane region" description="Helical" evidence="5">
    <location>
        <begin position="129"/>
        <end position="150"/>
    </location>
</feature>
<accession>A0A8S0W299</accession>
<evidence type="ECO:0000313" key="6">
    <source>
        <dbReference type="EMBL" id="CAA7267305.1"/>
    </source>
</evidence>
<evidence type="ECO:0000256" key="3">
    <source>
        <dbReference type="ARBA" id="ARBA00022989"/>
    </source>
</evidence>
<organism evidence="6 7">
    <name type="scientific">Cyclocybe aegerita</name>
    <name type="common">Black poplar mushroom</name>
    <name type="synonym">Agrocybe aegerita</name>
    <dbReference type="NCBI Taxonomy" id="1973307"/>
    <lineage>
        <taxon>Eukaryota</taxon>
        <taxon>Fungi</taxon>
        <taxon>Dikarya</taxon>
        <taxon>Basidiomycota</taxon>
        <taxon>Agaricomycotina</taxon>
        <taxon>Agaricomycetes</taxon>
        <taxon>Agaricomycetidae</taxon>
        <taxon>Agaricales</taxon>
        <taxon>Agaricineae</taxon>
        <taxon>Bolbitiaceae</taxon>
        <taxon>Cyclocybe</taxon>
    </lineage>
</organism>
<evidence type="ECO:0008006" key="8">
    <source>
        <dbReference type="Google" id="ProtNLM"/>
    </source>
</evidence>
<dbReference type="Pfam" id="PF01124">
    <property type="entry name" value="MAPEG"/>
    <property type="match status" value="1"/>
</dbReference>
<dbReference type="AlphaFoldDB" id="A0A8S0W299"/>
<reference evidence="6 7" key="1">
    <citation type="submission" date="2020-01" db="EMBL/GenBank/DDBJ databases">
        <authorList>
            <person name="Gupta K D."/>
        </authorList>
    </citation>
    <scope>NUCLEOTIDE SEQUENCE [LARGE SCALE GENOMIC DNA]</scope>
</reference>
<evidence type="ECO:0000256" key="5">
    <source>
        <dbReference type="SAM" id="Phobius"/>
    </source>
</evidence>
<dbReference type="InterPro" id="IPR023352">
    <property type="entry name" value="MAPEG-like_dom_sf"/>
</dbReference>
<evidence type="ECO:0000256" key="4">
    <source>
        <dbReference type="ARBA" id="ARBA00023136"/>
    </source>
</evidence>
<proteinExistence type="predicted"/>
<keyword evidence="3 5" id="KW-1133">Transmembrane helix</keyword>
<feature type="transmembrane region" description="Helical" evidence="5">
    <location>
        <begin position="6"/>
        <end position="25"/>
    </location>
</feature>
<evidence type="ECO:0000256" key="2">
    <source>
        <dbReference type="ARBA" id="ARBA00022692"/>
    </source>
</evidence>
<dbReference type="SUPFAM" id="SSF161084">
    <property type="entry name" value="MAPEG domain-like"/>
    <property type="match status" value="1"/>
</dbReference>
<dbReference type="PANTHER" id="PTHR35371">
    <property type="entry name" value="INNER MEMBRANE PROTEIN"/>
    <property type="match status" value="1"/>
</dbReference>
<keyword evidence="4 5" id="KW-0472">Membrane</keyword>